<name>A0ABP9MKW7_9HYPH</name>
<dbReference type="Proteomes" id="UP001501525">
    <property type="component" value="Unassembled WGS sequence"/>
</dbReference>
<organism evidence="1 2">
    <name type="scientific">Bartonella acomydis</name>
    <dbReference type="NCBI Taxonomy" id="686234"/>
    <lineage>
        <taxon>Bacteria</taxon>
        <taxon>Pseudomonadati</taxon>
        <taxon>Pseudomonadota</taxon>
        <taxon>Alphaproteobacteria</taxon>
        <taxon>Hyphomicrobiales</taxon>
        <taxon>Bartonellaceae</taxon>
        <taxon>Bartonella</taxon>
    </lineage>
</organism>
<dbReference type="EMBL" id="BAABIY010000020">
    <property type="protein sequence ID" value="GAA5098192.1"/>
    <property type="molecule type" value="Genomic_DNA"/>
</dbReference>
<reference evidence="2" key="1">
    <citation type="journal article" date="2019" name="Int. J. Syst. Evol. Microbiol.">
        <title>The Global Catalogue of Microorganisms (GCM) 10K type strain sequencing project: providing services to taxonomists for standard genome sequencing and annotation.</title>
        <authorList>
            <consortium name="The Broad Institute Genomics Platform"/>
            <consortium name="The Broad Institute Genome Sequencing Center for Infectious Disease"/>
            <person name="Wu L."/>
            <person name="Ma J."/>
        </authorList>
    </citation>
    <scope>NUCLEOTIDE SEQUENCE [LARGE SCALE GENOMIC DNA]</scope>
    <source>
        <strain evidence="2">JCM 17706</strain>
    </source>
</reference>
<comment type="caution">
    <text evidence="1">The sequence shown here is derived from an EMBL/GenBank/DDBJ whole genome shotgun (WGS) entry which is preliminary data.</text>
</comment>
<evidence type="ECO:0000313" key="2">
    <source>
        <dbReference type="Proteomes" id="UP001501525"/>
    </source>
</evidence>
<evidence type="ECO:0000313" key="1">
    <source>
        <dbReference type="EMBL" id="GAA5098192.1"/>
    </source>
</evidence>
<protein>
    <submittedName>
        <fullName evidence="1">Uncharacterized protein</fullName>
    </submittedName>
</protein>
<proteinExistence type="predicted"/>
<sequence length="73" mass="8603">MKKIRVKVVPILSSAVNDTFIPEVQIPLSLEEVESYVFFQKQHFQKKTFGICVLQIFLKLKILITYNRGRDEF</sequence>
<gene>
    <name evidence="1" type="ORF">GCM10023260_08480</name>
</gene>
<accession>A0ABP9MKW7</accession>
<keyword evidence="2" id="KW-1185">Reference proteome</keyword>